<dbReference type="AlphaFoldDB" id="A0A7J8FEX2"/>
<evidence type="ECO:0000313" key="1">
    <source>
        <dbReference type="EMBL" id="KAF6446238.1"/>
    </source>
</evidence>
<gene>
    <name evidence="1" type="ORF">HJG63_002639</name>
</gene>
<accession>A0A7J8FEX2</accession>
<name>A0A7J8FEX2_ROUAE</name>
<dbReference type="Proteomes" id="UP000593571">
    <property type="component" value="Unassembled WGS sequence"/>
</dbReference>
<dbReference type="EMBL" id="JACASE010000007">
    <property type="protein sequence ID" value="KAF6446238.1"/>
    <property type="molecule type" value="Genomic_DNA"/>
</dbReference>
<protein>
    <submittedName>
        <fullName evidence="1">CCAAT enhancer binding protein zeta</fullName>
    </submittedName>
</protein>
<sequence>MLSGPGVPRRGLKIRTRTTRMITMKPRMVSPWRKCYGSEAPSKIILCWLLWMRMKKLWMEAKKEQLMTCNKVNWKHLFRILVWPSMGKLS</sequence>
<keyword evidence="2" id="KW-1185">Reference proteome</keyword>
<reference evidence="1 2" key="1">
    <citation type="journal article" date="2020" name="Nature">
        <title>Six reference-quality genomes reveal evolution of bat adaptations.</title>
        <authorList>
            <person name="Jebb D."/>
            <person name="Huang Z."/>
            <person name="Pippel M."/>
            <person name="Hughes G.M."/>
            <person name="Lavrichenko K."/>
            <person name="Devanna P."/>
            <person name="Winkler S."/>
            <person name="Jermiin L.S."/>
            <person name="Skirmuntt E.C."/>
            <person name="Katzourakis A."/>
            <person name="Burkitt-Gray L."/>
            <person name="Ray D.A."/>
            <person name="Sullivan K.A.M."/>
            <person name="Roscito J.G."/>
            <person name="Kirilenko B.M."/>
            <person name="Davalos L.M."/>
            <person name="Corthals A.P."/>
            <person name="Power M.L."/>
            <person name="Jones G."/>
            <person name="Ransome R.D."/>
            <person name="Dechmann D.K.N."/>
            <person name="Locatelli A.G."/>
            <person name="Puechmaille S.J."/>
            <person name="Fedrigo O."/>
            <person name="Jarvis E.D."/>
            <person name="Hiller M."/>
            <person name="Vernes S.C."/>
            <person name="Myers E.W."/>
            <person name="Teeling E.C."/>
        </authorList>
    </citation>
    <scope>NUCLEOTIDE SEQUENCE [LARGE SCALE GENOMIC DNA]</scope>
    <source>
        <strain evidence="1">MRouAeg1</strain>
        <tissue evidence="1">Muscle</tissue>
    </source>
</reference>
<proteinExistence type="predicted"/>
<evidence type="ECO:0000313" key="2">
    <source>
        <dbReference type="Proteomes" id="UP000593571"/>
    </source>
</evidence>
<organism evidence="1 2">
    <name type="scientific">Rousettus aegyptiacus</name>
    <name type="common">Egyptian fruit bat</name>
    <name type="synonym">Pteropus aegyptiacus</name>
    <dbReference type="NCBI Taxonomy" id="9407"/>
    <lineage>
        <taxon>Eukaryota</taxon>
        <taxon>Metazoa</taxon>
        <taxon>Chordata</taxon>
        <taxon>Craniata</taxon>
        <taxon>Vertebrata</taxon>
        <taxon>Euteleostomi</taxon>
        <taxon>Mammalia</taxon>
        <taxon>Eutheria</taxon>
        <taxon>Laurasiatheria</taxon>
        <taxon>Chiroptera</taxon>
        <taxon>Yinpterochiroptera</taxon>
        <taxon>Pteropodoidea</taxon>
        <taxon>Pteropodidae</taxon>
        <taxon>Rousettinae</taxon>
        <taxon>Rousettus</taxon>
    </lineage>
</organism>
<comment type="caution">
    <text evidence="1">The sequence shown here is derived from an EMBL/GenBank/DDBJ whole genome shotgun (WGS) entry which is preliminary data.</text>
</comment>